<reference evidence="3" key="1">
    <citation type="journal article" date="2017" name="Nat. Ecol. Evol.">
        <title>Genome expansion and lineage-specific genetic innovations in the forest pathogenic fungi Armillaria.</title>
        <authorList>
            <person name="Sipos G."/>
            <person name="Prasanna A.N."/>
            <person name="Walter M.C."/>
            <person name="O'Connor E."/>
            <person name="Balint B."/>
            <person name="Krizsan K."/>
            <person name="Kiss B."/>
            <person name="Hess J."/>
            <person name="Varga T."/>
            <person name="Slot J."/>
            <person name="Riley R."/>
            <person name="Boka B."/>
            <person name="Rigling D."/>
            <person name="Barry K."/>
            <person name="Lee J."/>
            <person name="Mihaltcheva S."/>
            <person name="LaButti K."/>
            <person name="Lipzen A."/>
            <person name="Waldron R."/>
            <person name="Moloney N.M."/>
            <person name="Sperisen C."/>
            <person name="Kredics L."/>
            <person name="Vagvoelgyi C."/>
            <person name="Patrignani A."/>
            <person name="Fitzpatrick D."/>
            <person name="Nagy I."/>
            <person name="Doyle S."/>
            <person name="Anderson J.B."/>
            <person name="Grigoriev I.V."/>
            <person name="Gueldener U."/>
            <person name="Muensterkoetter M."/>
            <person name="Nagy L.G."/>
        </authorList>
    </citation>
    <scope>NUCLEOTIDE SEQUENCE [LARGE SCALE GENOMIC DNA]</scope>
    <source>
        <strain evidence="3">Ar21-2</strain>
    </source>
</reference>
<dbReference type="EMBL" id="KZ293717">
    <property type="protein sequence ID" value="PBK82454.1"/>
    <property type="molecule type" value="Genomic_DNA"/>
</dbReference>
<feature type="region of interest" description="Disordered" evidence="1">
    <location>
        <begin position="79"/>
        <end position="101"/>
    </location>
</feature>
<proteinExistence type="predicted"/>
<keyword evidence="3" id="KW-1185">Reference proteome</keyword>
<dbReference type="InParanoid" id="A0A2H3CM63"/>
<accession>A0A2H3CM63</accession>
<dbReference type="AlphaFoldDB" id="A0A2H3CM63"/>
<feature type="compositionally biased region" description="Polar residues" evidence="1">
    <location>
        <begin position="88"/>
        <end position="99"/>
    </location>
</feature>
<protein>
    <submittedName>
        <fullName evidence="2">Uncharacterized protein</fullName>
    </submittedName>
</protein>
<dbReference type="Proteomes" id="UP000217790">
    <property type="component" value="Unassembled WGS sequence"/>
</dbReference>
<sequence>MEKAVRSSHTHPFQENDEARMIRLENRRKRMDEEAILLWASIDAQFRLRSHAENPTQTTWHKGPLPRSLGMVDMPFKLLSDEEEAEPSSGNGHAGQSTLLDDVEIDLEEGIHRMEFLLGYADANV</sequence>
<evidence type="ECO:0000313" key="2">
    <source>
        <dbReference type="EMBL" id="PBK82454.1"/>
    </source>
</evidence>
<organism evidence="2 3">
    <name type="scientific">Armillaria gallica</name>
    <name type="common">Bulbous honey fungus</name>
    <name type="synonym">Armillaria bulbosa</name>
    <dbReference type="NCBI Taxonomy" id="47427"/>
    <lineage>
        <taxon>Eukaryota</taxon>
        <taxon>Fungi</taxon>
        <taxon>Dikarya</taxon>
        <taxon>Basidiomycota</taxon>
        <taxon>Agaricomycotina</taxon>
        <taxon>Agaricomycetes</taxon>
        <taxon>Agaricomycetidae</taxon>
        <taxon>Agaricales</taxon>
        <taxon>Marasmiineae</taxon>
        <taxon>Physalacriaceae</taxon>
        <taxon>Armillaria</taxon>
    </lineage>
</organism>
<evidence type="ECO:0000256" key="1">
    <source>
        <dbReference type="SAM" id="MobiDB-lite"/>
    </source>
</evidence>
<name>A0A2H3CM63_ARMGA</name>
<gene>
    <name evidence="2" type="ORF">ARMGADRAFT_1090324</name>
</gene>
<evidence type="ECO:0000313" key="3">
    <source>
        <dbReference type="Proteomes" id="UP000217790"/>
    </source>
</evidence>